<keyword evidence="4 5" id="KW-0472">Membrane</keyword>
<keyword evidence="9" id="KW-1185">Reference proteome</keyword>
<reference evidence="8" key="2">
    <citation type="submission" date="2018-11" db="EMBL/GenBank/DDBJ databases">
        <title>Trombidioid mite genomics.</title>
        <authorList>
            <person name="Dong X."/>
        </authorList>
    </citation>
    <scope>NUCLEOTIDE SEQUENCE</scope>
    <source>
        <strain evidence="8">UoL-WK</strain>
    </source>
</reference>
<comment type="subcellular location">
    <subcellularLocation>
        <location evidence="1">Membrane</location>
        <topology evidence="1">Multi-pass membrane protein</topology>
    </subcellularLocation>
</comment>
<keyword evidence="3 5" id="KW-1133">Transmembrane helix</keyword>
<dbReference type="Gene3D" id="1.20.140.150">
    <property type="match status" value="1"/>
</dbReference>
<dbReference type="EMBL" id="NCKU01002112">
    <property type="protein sequence ID" value="RWS10390.1"/>
    <property type="molecule type" value="Genomic_DNA"/>
</dbReference>
<proteinExistence type="predicted"/>
<evidence type="ECO:0000256" key="5">
    <source>
        <dbReference type="SAM" id="Phobius"/>
    </source>
</evidence>
<dbReference type="GO" id="GO:0016020">
    <property type="term" value="C:membrane"/>
    <property type="evidence" value="ECO:0007669"/>
    <property type="project" value="UniProtKB-SubCell"/>
</dbReference>
<dbReference type="Proteomes" id="UP000285301">
    <property type="component" value="Unassembled WGS sequence"/>
</dbReference>
<name>A0A3S3NXR5_9ACAR</name>
<reference evidence="8 9" key="1">
    <citation type="journal article" date="2018" name="Gigascience">
        <title>Genomes of trombidid mites reveal novel predicted allergens and laterally-transferred genes associated with secondary metabolism.</title>
        <authorList>
            <person name="Dong X."/>
            <person name="Chaisiri K."/>
            <person name="Xia D."/>
            <person name="Armstrong S.D."/>
            <person name="Fang Y."/>
            <person name="Donnelly M.J."/>
            <person name="Kadowaki T."/>
            <person name="McGarry J.W."/>
            <person name="Darby A.C."/>
            <person name="Makepeace B.L."/>
        </authorList>
    </citation>
    <scope>NUCLEOTIDE SEQUENCE [LARGE SCALE GENOMIC DNA]</scope>
    <source>
        <strain evidence="8">UoL-WK</strain>
    </source>
</reference>
<dbReference type="InterPro" id="IPR004031">
    <property type="entry name" value="PMP22/EMP/MP20/Claudin"/>
</dbReference>
<dbReference type="EMBL" id="NCKU01002656">
    <property type="protein sequence ID" value="RWS09089.1"/>
    <property type="molecule type" value="Genomic_DNA"/>
</dbReference>
<evidence type="ECO:0000256" key="2">
    <source>
        <dbReference type="ARBA" id="ARBA00022692"/>
    </source>
</evidence>
<accession>A0A3S3NXR5</accession>
<evidence type="ECO:0000256" key="4">
    <source>
        <dbReference type="ARBA" id="ARBA00023136"/>
    </source>
</evidence>
<gene>
    <name evidence="8" type="ORF">B4U79_01739</name>
    <name evidence="7" type="ORF">B4U79_01953</name>
    <name evidence="6" type="ORF">B4U79_09818</name>
</gene>
<dbReference type="OrthoDB" id="6140671at2759"/>
<dbReference type="GO" id="GO:0019991">
    <property type="term" value="P:septate junction assembly"/>
    <property type="evidence" value="ECO:0007669"/>
    <property type="project" value="TreeGrafter"/>
</dbReference>
<feature type="transmembrane region" description="Helical" evidence="5">
    <location>
        <begin position="138"/>
        <end position="157"/>
    </location>
</feature>
<dbReference type="PANTHER" id="PTHR21284:SF12">
    <property type="entry name" value="EG:80H7.2 PROTEIN"/>
    <property type="match status" value="1"/>
</dbReference>
<dbReference type="AlphaFoldDB" id="A0A3S3NXR5"/>
<evidence type="ECO:0000313" key="9">
    <source>
        <dbReference type="Proteomes" id="UP000285301"/>
    </source>
</evidence>
<evidence type="ECO:0000313" key="7">
    <source>
        <dbReference type="EMBL" id="RWS10390.1"/>
    </source>
</evidence>
<dbReference type="GO" id="GO:0005918">
    <property type="term" value="C:septate junction"/>
    <property type="evidence" value="ECO:0007669"/>
    <property type="project" value="TreeGrafter"/>
</dbReference>
<organism evidence="8 9">
    <name type="scientific">Dinothrombium tinctorium</name>
    <dbReference type="NCBI Taxonomy" id="1965070"/>
    <lineage>
        <taxon>Eukaryota</taxon>
        <taxon>Metazoa</taxon>
        <taxon>Ecdysozoa</taxon>
        <taxon>Arthropoda</taxon>
        <taxon>Chelicerata</taxon>
        <taxon>Arachnida</taxon>
        <taxon>Acari</taxon>
        <taxon>Acariformes</taxon>
        <taxon>Trombidiformes</taxon>
        <taxon>Prostigmata</taxon>
        <taxon>Anystina</taxon>
        <taxon>Parasitengona</taxon>
        <taxon>Trombidioidea</taxon>
        <taxon>Trombidiidae</taxon>
        <taxon>Dinothrombium</taxon>
    </lineage>
</organism>
<evidence type="ECO:0000256" key="3">
    <source>
        <dbReference type="ARBA" id="ARBA00022989"/>
    </source>
</evidence>
<dbReference type="EMBL" id="NCKU01001796">
    <property type="protein sequence ID" value="RWS11231.1"/>
    <property type="molecule type" value="Genomic_DNA"/>
</dbReference>
<feature type="transmembrane region" description="Helical" evidence="5">
    <location>
        <begin position="104"/>
        <end position="126"/>
    </location>
</feature>
<dbReference type="GO" id="GO:0035151">
    <property type="term" value="P:regulation of tube size, open tracheal system"/>
    <property type="evidence" value="ECO:0007669"/>
    <property type="project" value="TreeGrafter"/>
</dbReference>
<evidence type="ECO:0000313" key="8">
    <source>
        <dbReference type="EMBL" id="RWS11231.1"/>
    </source>
</evidence>
<evidence type="ECO:0000313" key="6">
    <source>
        <dbReference type="EMBL" id="RWS09089.1"/>
    </source>
</evidence>
<evidence type="ECO:0000256" key="1">
    <source>
        <dbReference type="ARBA" id="ARBA00004141"/>
    </source>
</evidence>
<comment type="caution">
    <text evidence="8">The sequence shown here is derived from an EMBL/GenBank/DDBJ whole genome shotgun (WGS) entry which is preliminary data.</text>
</comment>
<protein>
    <submittedName>
        <fullName evidence="8">Uncharacterized protein</fullName>
    </submittedName>
</protein>
<feature type="transmembrane region" description="Helical" evidence="5">
    <location>
        <begin position="29"/>
        <end position="53"/>
    </location>
</feature>
<dbReference type="Pfam" id="PF13903">
    <property type="entry name" value="Claudin_2"/>
    <property type="match status" value="1"/>
</dbReference>
<dbReference type="STRING" id="1965070.A0A3S3NXR5"/>
<dbReference type="PANTHER" id="PTHR21284">
    <property type="entry name" value="EG:80H7.2 PROTEIN"/>
    <property type="match status" value="1"/>
</dbReference>
<sequence length="245" mass="28639">MALSTISGGSIETVDRIRKNANSYISRQMYIAALVCLLAWILLIIAFASPYWLSSYKYTYSSFVRLGLWDFCFRDFRHPYFQYDEKFDGCHWVYSSRYHNIRDWLQPGIFIAIGIAFILEVVTGTPPEQLSLAFNPPFPLFLAITVFGAMAFNRSWLLYPQFNHLDWSYYVAIASLLFHCAAALLLCLEMFRAHNRRRKQNNLVYNMDNRSPVHFGQASYETRPMMAEVQQQSVPVRQQPYFTQV</sequence>
<keyword evidence="2 5" id="KW-0812">Transmembrane</keyword>
<feature type="transmembrane region" description="Helical" evidence="5">
    <location>
        <begin position="169"/>
        <end position="191"/>
    </location>
</feature>